<gene>
    <name evidence="1" type="ORF">YC6258_04547</name>
</gene>
<dbReference type="PANTHER" id="PTHR34389">
    <property type="entry name" value="L-RHAMNOSE MUTAROTASE"/>
    <property type="match status" value="1"/>
</dbReference>
<evidence type="ECO:0008006" key="3">
    <source>
        <dbReference type="Google" id="ProtNLM"/>
    </source>
</evidence>
<dbReference type="Pfam" id="PF05336">
    <property type="entry name" value="rhaM"/>
    <property type="match status" value="1"/>
</dbReference>
<sequence length="108" mass="12717">MKFASVMQLFPGCEAEYRRRHDELWPELAEHLDQCGISDYYIFLEPDSLQLFAIFEAGDDFDPERVRSHPVMQRWWNHMADIMETLPDSNEPLARPLTEMFYLAGSCT</sequence>
<dbReference type="EMBL" id="CP007142">
    <property type="protein sequence ID" value="AJQ96579.1"/>
    <property type="molecule type" value="Genomic_DNA"/>
</dbReference>
<dbReference type="InterPro" id="IPR008000">
    <property type="entry name" value="Rham/fucose_mutarotase"/>
</dbReference>
<reference evidence="1 2" key="1">
    <citation type="submission" date="2014-01" db="EMBL/GenBank/DDBJ databases">
        <title>Full genme sequencing of cellulolytic bacterium Gynuella sunshinyii YC6258T gen. nov., sp. nov.</title>
        <authorList>
            <person name="Khan H."/>
            <person name="Chung E.J."/>
            <person name="Chung Y.R."/>
        </authorList>
    </citation>
    <scope>NUCLEOTIDE SEQUENCE [LARGE SCALE GENOMIC DNA]</scope>
    <source>
        <strain evidence="1 2">YC6258</strain>
    </source>
</reference>
<proteinExistence type="predicted"/>
<name>A0A0C5W1M5_9GAMM</name>
<dbReference type="RefSeq" id="WP_044618563.1">
    <property type="nucleotide sequence ID" value="NZ_CP007142.1"/>
</dbReference>
<dbReference type="KEGG" id="gsn:YC6258_04547"/>
<dbReference type="STRING" id="1445510.YC6258_04547"/>
<dbReference type="PATRIC" id="fig|1445510.3.peg.4511"/>
<dbReference type="Proteomes" id="UP000032266">
    <property type="component" value="Chromosome"/>
</dbReference>
<keyword evidence="2" id="KW-1185">Reference proteome</keyword>
<dbReference type="SUPFAM" id="SSF54909">
    <property type="entry name" value="Dimeric alpha+beta barrel"/>
    <property type="match status" value="1"/>
</dbReference>
<evidence type="ECO:0000313" key="2">
    <source>
        <dbReference type="Proteomes" id="UP000032266"/>
    </source>
</evidence>
<evidence type="ECO:0000313" key="1">
    <source>
        <dbReference type="EMBL" id="AJQ96579.1"/>
    </source>
</evidence>
<organism evidence="1 2">
    <name type="scientific">Gynuella sunshinyii YC6258</name>
    <dbReference type="NCBI Taxonomy" id="1445510"/>
    <lineage>
        <taxon>Bacteria</taxon>
        <taxon>Pseudomonadati</taxon>
        <taxon>Pseudomonadota</taxon>
        <taxon>Gammaproteobacteria</taxon>
        <taxon>Oceanospirillales</taxon>
        <taxon>Saccharospirillaceae</taxon>
        <taxon>Gynuella</taxon>
    </lineage>
</organism>
<dbReference type="GO" id="GO:0019301">
    <property type="term" value="P:rhamnose catabolic process"/>
    <property type="evidence" value="ECO:0007669"/>
    <property type="project" value="TreeGrafter"/>
</dbReference>
<dbReference type="Gene3D" id="3.30.70.100">
    <property type="match status" value="1"/>
</dbReference>
<dbReference type="GO" id="GO:0016857">
    <property type="term" value="F:racemase and epimerase activity, acting on carbohydrates and derivatives"/>
    <property type="evidence" value="ECO:0007669"/>
    <property type="project" value="InterPro"/>
</dbReference>
<dbReference type="PANTHER" id="PTHR34389:SF2">
    <property type="entry name" value="L-RHAMNOSE MUTAROTASE"/>
    <property type="match status" value="1"/>
</dbReference>
<dbReference type="AlphaFoldDB" id="A0A0C5W1M5"/>
<accession>A0A0C5W1M5</accession>
<dbReference type="HOGENOM" id="CLU_100689_2_0_6"/>
<protein>
    <recommendedName>
        <fullName evidence="3">L-rhamnose mutarotase</fullName>
    </recommendedName>
</protein>
<dbReference type="OrthoDB" id="9799608at2"/>
<dbReference type="InterPro" id="IPR011008">
    <property type="entry name" value="Dimeric_a/b-barrel"/>
</dbReference>